<feature type="transmembrane region" description="Helical" evidence="1">
    <location>
        <begin position="173"/>
        <end position="192"/>
    </location>
</feature>
<accession>A0A3M2JKR4</accession>
<dbReference type="InterPro" id="IPR052529">
    <property type="entry name" value="Bact_Transport_Assoc"/>
</dbReference>
<dbReference type="InterPro" id="IPR012429">
    <property type="entry name" value="HGSNAT_cat"/>
</dbReference>
<evidence type="ECO:0000256" key="1">
    <source>
        <dbReference type="SAM" id="Phobius"/>
    </source>
</evidence>
<keyword evidence="1" id="KW-0472">Membrane</keyword>
<dbReference type="AlphaFoldDB" id="A0A3M2JKR4"/>
<gene>
    <name evidence="4" type="ORF">EBM89_07190</name>
</gene>
<feature type="transmembrane region" description="Helical" evidence="1">
    <location>
        <begin position="245"/>
        <end position="265"/>
    </location>
</feature>
<dbReference type="EMBL" id="RFFI01000029">
    <property type="protein sequence ID" value="RMI12796.1"/>
    <property type="molecule type" value="Genomic_DNA"/>
</dbReference>
<feature type="transmembrane region" description="Helical" evidence="1">
    <location>
        <begin position="204"/>
        <end position="225"/>
    </location>
</feature>
<keyword evidence="1" id="KW-0812">Transmembrane</keyword>
<reference evidence="4 5" key="1">
    <citation type="submission" date="2018-10" db="EMBL/GenBank/DDBJ databases">
        <title>Isolation, diversity and antifungal activity of actinobacteria from wheat.</title>
        <authorList>
            <person name="Han C."/>
        </authorList>
    </citation>
    <scope>NUCLEOTIDE SEQUENCE [LARGE SCALE GENOMIC DNA]</scope>
    <source>
        <strain evidence="4 5">NEAU-YY56</strain>
    </source>
</reference>
<feature type="transmembrane region" description="Helical" evidence="1">
    <location>
        <begin position="310"/>
        <end position="328"/>
    </location>
</feature>
<proteinExistence type="predicted"/>
<evidence type="ECO:0000313" key="5">
    <source>
        <dbReference type="Proteomes" id="UP000269289"/>
    </source>
</evidence>
<sequence>MPDAPAALAASPGRITGVDVARGLAVLGMITAHVGPGGPGDPLPWGLTQVADGRSAALFVLLSGISVALISGGAAPVAGTRRVLARTKVLVRAFLVLALGVLLVVLGTPVVVILPTYAVLFACTVPLLGTPPHRLLVGAAVVAVVGPVLHLVLGPAFARLPGTELTGLVVGDYYPAIVWFAYVLVGLAVGRMDLRDRGVRLRMLGAGTALAVLGYAASALLTRQVEPGTTLYGLVTTEPHSSSTLEVVASTGVGLAVLSLCLLAADTRAGRAVLAPLAATGALALTAYTVQILAIAALGTAVVWQPEAGTWLAFCLVTLVGCWVWRAAAGRGPLERLLHGLAARATDVTPDTLPARR</sequence>
<dbReference type="RefSeq" id="WP_122148765.1">
    <property type="nucleotide sequence ID" value="NZ_RFFI01000029.1"/>
</dbReference>
<organism evidence="4 5">
    <name type="scientific">Cellulomonas triticagri</name>
    <dbReference type="NCBI Taxonomy" id="2483352"/>
    <lineage>
        <taxon>Bacteria</taxon>
        <taxon>Bacillati</taxon>
        <taxon>Actinomycetota</taxon>
        <taxon>Actinomycetes</taxon>
        <taxon>Micrococcales</taxon>
        <taxon>Cellulomonadaceae</taxon>
        <taxon>Cellulomonas</taxon>
    </lineage>
</organism>
<dbReference type="PANTHER" id="PTHR30590:SF3">
    <property type="entry name" value="HYPOTHETICAL MEMBRANE SPANNING PROTEIN"/>
    <property type="match status" value="1"/>
</dbReference>
<comment type="caution">
    <text evidence="4">The sequence shown here is derived from an EMBL/GenBank/DDBJ whole genome shotgun (WGS) entry which is preliminary data.</text>
</comment>
<dbReference type="InterPro" id="IPR007349">
    <property type="entry name" value="DUF418"/>
</dbReference>
<evidence type="ECO:0000259" key="2">
    <source>
        <dbReference type="Pfam" id="PF04235"/>
    </source>
</evidence>
<feature type="transmembrane region" description="Helical" evidence="1">
    <location>
        <begin position="89"/>
        <end position="106"/>
    </location>
</feature>
<dbReference type="Pfam" id="PF04235">
    <property type="entry name" value="DUF418"/>
    <property type="match status" value="1"/>
</dbReference>
<feature type="transmembrane region" description="Helical" evidence="1">
    <location>
        <begin position="112"/>
        <end position="128"/>
    </location>
</feature>
<protein>
    <submittedName>
        <fullName evidence="4">DUF1624 domain-containing protein</fullName>
    </submittedName>
</protein>
<dbReference type="Proteomes" id="UP000269289">
    <property type="component" value="Unassembled WGS sequence"/>
</dbReference>
<evidence type="ECO:0000259" key="3">
    <source>
        <dbReference type="Pfam" id="PF07786"/>
    </source>
</evidence>
<keyword evidence="5" id="KW-1185">Reference proteome</keyword>
<evidence type="ECO:0000313" key="4">
    <source>
        <dbReference type="EMBL" id="RMI12796.1"/>
    </source>
</evidence>
<dbReference type="OrthoDB" id="4966979at2"/>
<feature type="transmembrane region" description="Helical" evidence="1">
    <location>
        <begin position="56"/>
        <end position="77"/>
    </location>
</feature>
<feature type="transmembrane region" description="Helical" evidence="1">
    <location>
        <begin position="277"/>
        <end position="304"/>
    </location>
</feature>
<dbReference type="PANTHER" id="PTHR30590">
    <property type="entry name" value="INNER MEMBRANE PROTEIN"/>
    <property type="match status" value="1"/>
</dbReference>
<feature type="domain" description="Heparan-alpha-glucosaminide N-acetyltransferase catalytic" evidence="3">
    <location>
        <begin position="14"/>
        <end position="202"/>
    </location>
</feature>
<dbReference type="Pfam" id="PF07786">
    <property type="entry name" value="HGSNAT_cat"/>
    <property type="match status" value="1"/>
</dbReference>
<keyword evidence="1" id="KW-1133">Transmembrane helix</keyword>
<name>A0A3M2JKR4_9CELL</name>
<feature type="transmembrane region" description="Helical" evidence="1">
    <location>
        <begin position="135"/>
        <end position="153"/>
    </location>
</feature>
<feature type="domain" description="DUF418" evidence="2">
    <location>
        <begin position="238"/>
        <end position="343"/>
    </location>
</feature>